<keyword evidence="12" id="KW-1133">Transmembrane helix</keyword>
<dbReference type="EMBL" id="OMKW01000002">
    <property type="protein sequence ID" value="SPF29010.1"/>
    <property type="molecule type" value="Genomic_DNA"/>
</dbReference>
<comment type="PTM">
    <text evidence="9 10">Binds 4 heme groups per subunit.</text>
</comment>
<dbReference type="Gene3D" id="1.10.468.10">
    <property type="entry name" value="Photosynthetic Reaction Center, subunit C, domain 2"/>
    <property type="match status" value="2"/>
</dbReference>
<dbReference type="Proteomes" id="UP000244932">
    <property type="component" value="Unassembled WGS sequence"/>
</dbReference>
<keyword evidence="5 9" id="KW-0349">Heme</keyword>
<feature type="binding site" description="covalent" evidence="10">
    <location>
        <position position="180"/>
    </location>
    <ligand>
        <name>heme</name>
        <dbReference type="ChEBI" id="CHEBI:30413"/>
        <label>2</label>
    </ligand>
</feature>
<evidence type="ECO:0000256" key="8">
    <source>
        <dbReference type="ARBA" id="ARBA00023004"/>
    </source>
</evidence>
<dbReference type="AlphaFoldDB" id="A0A2R8AAD0"/>
<feature type="binding site" description="axial binding residue" evidence="11">
    <location>
        <position position="181"/>
    </location>
    <ligand>
        <name>heme</name>
        <dbReference type="ChEBI" id="CHEBI:30413"/>
        <label>2</label>
    </ligand>
    <ligandPart>
        <name>Fe</name>
        <dbReference type="ChEBI" id="CHEBI:18248"/>
    </ligandPart>
</feature>
<dbReference type="InterPro" id="IPR036280">
    <property type="entry name" value="Multihaem_cyt_sf"/>
</dbReference>
<reference evidence="13 14" key="1">
    <citation type="submission" date="2018-03" db="EMBL/GenBank/DDBJ databases">
        <authorList>
            <person name="Keele B.F."/>
        </authorList>
    </citation>
    <scope>NUCLEOTIDE SEQUENCE [LARGE SCALE GENOMIC DNA]</scope>
    <source>
        <strain evidence="13 14">CeCT 8812</strain>
    </source>
</reference>
<protein>
    <recommendedName>
        <fullName evidence="2 9">Photosynthetic reaction center cytochrome c subunit</fullName>
    </recommendedName>
</protein>
<keyword evidence="14" id="KW-1185">Reference proteome</keyword>
<feature type="binding site" description="axial binding residue" evidence="11">
    <location>
        <position position="265"/>
    </location>
    <ligand>
        <name>heme</name>
        <dbReference type="ChEBI" id="CHEBI:30413"/>
        <label>3</label>
    </ligand>
    <ligandPart>
        <name>Fe</name>
        <dbReference type="ChEBI" id="CHEBI:18248"/>
    </ligandPart>
</feature>
<name>A0A2R8AAD0_9RHOB</name>
<feature type="binding site" description="axial binding residue" evidence="11">
    <location>
        <position position="117"/>
    </location>
    <ligand>
        <name>heme</name>
        <dbReference type="ChEBI" id="CHEBI:30413"/>
        <label>1</label>
    </ligand>
    <ligandPart>
        <name>Fe</name>
        <dbReference type="ChEBI" id="CHEBI:18248"/>
    </ligandPart>
</feature>
<feature type="binding site" description="covalent" evidence="10">
    <location>
        <position position="340"/>
    </location>
    <ligand>
        <name>heme</name>
        <dbReference type="ChEBI" id="CHEBI:30413"/>
        <label>4</label>
    </ligand>
</feature>
<keyword evidence="12" id="KW-0472">Membrane</keyword>
<feature type="binding site" description="covalent" evidence="10">
    <location>
        <position position="177"/>
    </location>
    <ligand>
        <name>heme</name>
        <dbReference type="ChEBI" id="CHEBI:30413"/>
        <label>2</label>
    </ligand>
</feature>
<evidence type="ECO:0000256" key="3">
    <source>
        <dbReference type="ARBA" id="ARBA00022448"/>
    </source>
</evidence>
<dbReference type="GO" id="GO:0020037">
    <property type="term" value="F:heme binding"/>
    <property type="evidence" value="ECO:0007669"/>
    <property type="project" value="InterPro"/>
</dbReference>
<feature type="binding site" description="axial binding residue" evidence="11">
    <location>
        <position position="341"/>
    </location>
    <ligand>
        <name>heme</name>
        <dbReference type="ChEBI" id="CHEBI:30413"/>
        <label>4</label>
    </ligand>
    <ligandPart>
        <name>Fe</name>
        <dbReference type="ChEBI" id="CHEBI:18248"/>
    </ligandPart>
</feature>
<feature type="binding site" description="covalent" evidence="10">
    <location>
        <position position="279"/>
    </location>
    <ligand>
        <name>heme</name>
        <dbReference type="ChEBI" id="CHEBI:30413"/>
        <label>3</label>
    </ligand>
</feature>
<gene>
    <name evidence="13" type="primary">pufC</name>
    <name evidence="13" type="ORF">POI8812_01315</name>
</gene>
<feature type="binding site" description="axial binding residue" evidence="11">
    <location>
        <position position="168"/>
    </location>
    <ligand>
        <name>heme</name>
        <dbReference type="ChEBI" id="CHEBI:30413"/>
        <label>4</label>
    </ligand>
    <ligandPart>
        <name>Fe</name>
        <dbReference type="ChEBI" id="CHEBI:18248"/>
    </ligandPart>
</feature>
<keyword evidence="7 9" id="KW-0249">Electron transport</keyword>
<evidence type="ECO:0000256" key="1">
    <source>
        <dbReference type="ARBA" id="ARBA00003196"/>
    </source>
</evidence>
<evidence type="ECO:0000313" key="13">
    <source>
        <dbReference type="EMBL" id="SPF29010.1"/>
    </source>
</evidence>
<dbReference type="GO" id="GO:0009055">
    <property type="term" value="F:electron transfer activity"/>
    <property type="evidence" value="ECO:0007669"/>
    <property type="project" value="InterPro"/>
</dbReference>
<feature type="binding site" description="covalent" evidence="10">
    <location>
        <position position="337"/>
    </location>
    <ligand>
        <name>heme</name>
        <dbReference type="ChEBI" id="CHEBI:30413"/>
        <label>4</label>
    </ligand>
</feature>
<dbReference type="CDD" id="cd09224">
    <property type="entry name" value="CytoC_RC"/>
    <property type="match status" value="1"/>
</dbReference>
<dbReference type="SUPFAM" id="SSF48695">
    <property type="entry name" value="Multiheme cytochromes"/>
    <property type="match status" value="1"/>
</dbReference>
<dbReference type="InterPro" id="IPR023119">
    <property type="entry name" value="Multihaem_cyt_PRC_cyt_su-like"/>
</dbReference>
<keyword evidence="12" id="KW-0812">Transmembrane</keyword>
<evidence type="ECO:0000256" key="12">
    <source>
        <dbReference type="SAM" id="Phobius"/>
    </source>
</evidence>
<dbReference type="GO" id="GO:0030077">
    <property type="term" value="C:plasma membrane light-harvesting complex"/>
    <property type="evidence" value="ECO:0007669"/>
    <property type="project" value="InterPro"/>
</dbReference>
<dbReference type="GO" id="GO:0005506">
    <property type="term" value="F:iron ion binding"/>
    <property type="evidence" value="ECO:0007669"/>
    <property type="project" value="InterPro"/>
</dbReference>
<evidence type="ECO:0000313" key="14">
    <source>
        <dbReference type="Proteomes" id="UP000244932"/>
    </source>
</evidence>
<feature type="binding site" description="covalent" evidence="10">
    <location>
        <position position="130"/>
    </location>
    <ligand>
        <name>heme</name>
        <dbReference type="ChEBI" id="CHEBI:30413"/>
        <label>1</label>
    </ligand>
</feature>
<dbReference type="PIRSF" id="PIRSF000017">
    <property type="entry name" value="RC_cytochrome"/>
    <property type="match status" value="1"/>
</dbReference>
<accession>A0A2R8AAD0</accession>
<dbReference type="GO" id="GO:0019684">
    <property type="term" value="P:photosynthesis, light reaction"/>
    <property type="evidence" value="ECO:0007669"/>
    <property type="project" value="InterPro"/>
</dbReference>
<evidence type="ECO:0000256" key="5">
    <source>
        <dbReference type="ARBA" id="ARBA00022617"/>
    </source>
</evidence>
<dbReference type="NCBIfam" id="NF040706">
    <property type="entry name" value="photo_cyt_PufC"/>
    <property type="match status" value="1"/>
</dbReference>
<proteinExistence type="predicted"/>
<evidence type="ECO:0000256" key="9">
    <source>
        <dbReference type="PIRNR" id="PIRNR000017"/>
    </source>
</evidence>
<feature type="binding site" description="axial binding residue" evidence="11">
    <location>
        <position position="134"/>
    </location>
    <ligand>
        <name>heme</name>
        <dbReference type="ChEBI" id="CHEBI:30413"/>
        <label>1</label>
    </ligand>
    <ligandPart>
        <name>Fe</name>
        <dbReference type="ChEBI" id="CHEBI:18248"/>
    </ligandPart>
</feature>
<evidence type="ECO:0000256" key="11">
    <source>
        <dbReference type="PIRSR" id="PIRSR000017-2"/>
    </source>
</evidence>
<comment type="function">
    <text evidence="1 9">The reaction center of purple bacteria contains a tightly bound cytochrome molecule which re-reduces the photo oxidized primary electron donor.</text>
</comment>
<evidence type="ECO:0000256" key="7">
    <source>
        <dbReference type="ARBA" id="ARBA00022982"/>
    </source>
</evidence>
<evidence type="ECO:0000256" key="4">
    <source>
        <dbReference type="ARBA" id="ARBA00022531"/>
    </source>
</evidence>
<organism evidence="13 14">
    <name type="scientific">Pontivivens insulae</name>
    <dbReference type="NCBI Taxonomy" id="1639689"/>
    <lineage>
        <taxon>Bacteria</taxon>
        <taxon>Pseudomonadati</taxon>
        <taxon>Pseudomonadota</taxon>
        <taxon>Alphaproteobacteria</taxon>
        <taxon>Rhodobacterales</taxon>
        <taxon>Paracoccaceae</taxon>
        <taxon>Pontivivens</taxon>
    </lineage>
</organism>
<keyword evidence="3 9" id="KW-0813">Transport</keyword>
<feature type="binding site" description="covalent" evidence="10">
    <location>
        <position position="133"/>
    </location>
    <ligand>
        <name>heme</name>
        <dbReference type="ChEBI" id="CHEBI:30413"/>
        <label>1</label>
    </ligand>
</feature>
<dbReference type="OrthoDB" id="9813732at2"/>
<evidence type="ECO:0000256" key="2">
    <source>
        <dbReference type="ARBA" id="ARBA00015978"/>
    </source>
</evidence>
<dbReference type="RefSeq" id="WP_108781743.1">
    <property type="nucleotide sequence ID" value="NZ_OMKW01000002.1"/>
</dbReference>
<keyword evidence="4 9" id="KW-0602">Photosynthesis</keyword>
<keyword evidence="8 9" id="KW-0408">Iron</keyword>
<keyword evidence="9" id="KW-0674">Reaction center</keyword>
<keyword evidence="6 9" id="KW-0479">Metal-binding</keyword>
<dbReference type="InterPro" id="IPR003158">
    <property type="entry name" value="Photosyn_RC_cyt_c-su"/>
</dbReference>
<feature type="binding site" description="axial binding residue" evidence="11">
    <location>
        <position position="280"/>
    </location>
    <ligand>
        <name>heme</name>
        <dbReference type="ChEBI" id="CHEBI:30413"/>
        <label>3</label>
    </ligand>
    <ligandPart>
        <name>Fe</name>
        <dbReference type="ChEBI" id="CHEBI:18248"/>
    </ligandPart>
</feature>
<feature type="binding site" description="covalent" evidence="10">
    <location>
        <position position="276"/>
    </location>
    <ligand>
        <name>heme</name>
        <dbReference type="ChEBI" id="CHEBI:30413"/>
        <label>3</label>
    </ligand>
</feature>
<feature type="binding site" description="axial binding residue" evidence="11">
    <location>
        <position position="154"/>
    </location>
    <ligand>
        <name>heme</name>
        <dbReference type="ChEBI" id="CHEBI:30413"/>
        <label>2</label>
    </ligand>
    <ligandPart>
        <name>Fe</name>
        <dbReference type="ChEBI" id="CHEBI:18248"/>
    </ligandPart>
</feature>
<evidence type="ECO:0000256" key="10">
    <source>
        <dbReference type="PIRSR" id="PIRSR000017-1"/>
    </source>
</evidence>
<feature type="transmembrane region" description="Helical" evidence="12">
    <location>
        <begin position="20"/>
        <end position="41"/>
    </location>
</feature>
<sequence>MFNFKWYNKWVEDNPTNVFGPAIVIGVVGAGVFAAALIVTWGNPIPTETQQTGPRGTGMGVVEFVSDIEAGEATPEMVAYFSEEPYEVFEDEPLAGDIYENVQVLGNVPDGNFNRLMAAMTEWVSPEQGCAYCHGEEGNFASDEYYPKVVARRMIQMTQSINENWNIHVGEEVGVNCYTCHRGQNVPEGIWFDLTPINEVVEGWAAVQNRATSLSGSTSLPSDALSVFLADYGVIAVHDLEPRVSGTPGVEVASIQDTERTYSLMNYFSNSLGVNCTFCHNTNAFYDYDQVTPQHGTAQLGIAMVQELNLDYLIPLADVYPAERLGPVHADAPKAACRTCHLGQQQPLGGMDMVSDWPELASSEAPVYE</sequence>
<evidence type="ECO:0000256" key="6">
    <source>
        <dbReference type="ARBA" id="ARBA00022723"/>
    </source>
</evidence>
<dbReference type="Pfam" id="PF02276">
    <property type="entry name" value="CytoC_RC"/>
    <property type="match status" value="1"/>
</dbReference>